<dbReference type="RefSeq" id="WP_345476832.1">
    <property type="nucleotide sequence ID" value="NZ_BAABLW010000005.1"/>
</dbReference>
<evidence type="ECO:0000313" key="1">
    <source>
        <dbReference type="EMBL" id="GAA4915768.1"/>
    </source>
</evidence>
<comment type="caution">
    <text evidence="1">The sequence shown here is derived from an EMBL/GenBank/DDBJ whole genome shotgun (WGS) entry which is preliminary data.</text>
</comment>
<protein>
    <submittedName>
        <fullName evidence="1">Uncharacterized protein</fullName>
    </submittedName>
</protein>
<proteinExistence type="predicted"/>
<accession>A0ABP9FZH6</accession>
<organism evidence="1 2">
    <name type="scientific">Nesterenkonia rhizosphaerae</name>
    <dbReference type="NCBI Taxonomy" id="1348272"/>
    <lineage>
        <taxon>Bacteria</taxon>
        <taxon>Bacillati</taxon>
        <taxon>Actinomycetota</taxon>
        <taxon>Actinomycetes</taxon>
        <taxon>Micrococcales</taxon>
        <taxon>Micrococcaceae</taxon>
        <taxon>Nesterenkonia</taxon>
    </lineage>
</organism>
<sequence>MQLRELVTEIETLLQLPAPKVDKLASARERHTTGITAEDQFQAHHQVMTQYLREAQDKALEEAVEFLRVTESGESLNPWATLEHAQECMKLHANIQAFWN</sequence>
<gene>
    <name evidence="1" type="ORF">GCM10025790_08470</name>
</gene>
<reference evidence="2" key="1">
    <citation type="journal article" date="2019" name="Int. J. Syst. Evol. Microbiol.">
        <title>The Global Catalogue of Microorganisms (GCM) 10K type strain sequencing project: providing services to taxonomists for standard genome sequencing and annotation.</title>
        <authorList>
            <consortium name="The Broad Institute Genomics Platform"/>
            <consortium name="The Broad Institute Genome Sequencing Center for Infectious Disease"/>
            <person name="Wu L."/>
            <person name="Ma J."/>
        </authorList>
    </citation>
    <scope>NUCLEOTIDE SEQUENCE [LARGE SCALE GENOMIC DNA]</scope>
    <source>
        <strain evidence="2">JCM 19129</strain>
    </source>
</reference>
<name>A0ABP9FZH6_9MICC</name>
<evidence type="ECO:0000313" key="2">
    <source>
        <dbReference type="Proteomes" id="UP001500368"/>
    </source>
</evidence>
<dbReference type="EMBL" id="BAABLW010000005">
    <property type="protein sequence ID" value="GAA4915768.1"/>
    <property type="molecule type" value="Genomic_DNA"/>
</dbReference>
<keyword evidence="2" id="KW-1185">Reference proteome</keyword>
<dbReference type="Proteomes" id="UP001500368">
    <property type="component" value="Unassembled WGS sequence"/>
</dbReference>